<dbReference type="PROSITE" id="PS50943">
    <property type="entry name" value="HTH_CROC1"/>
    <property type="match status" value="1"/>
</dbReference>
<accession>A0A3V2TA34</accession>
<name>A0A3V2TA34_SALET</name>
<dbReference type="Gene3D" id="1.10.260.40">
    <property type="entry name" value="lambda repressor-like DNA-binding domains"/>
    <property type="match status" value="1"/>
</dbReference>
<dbReference type="GO" id="GO:0003677">
    <property type="term" value="F:DNA binding"/>
    <property type="evidence" value="ECO:0007669"/>
    <property type="project" value="UniProtKB-KW"/>
</dbReference>
<reference evidence="3" key="1">
    <citation type="submission" date="2018-07" db="EMBL/GenBank/DDBJ databases">
        <authorList>
            <consortium name="GenomeTrakr network: Whole genome sequencing for foodborne pathogen traceback"/>
        </authorList>
    </citation>
    <scope>NUCLEOTIDE SEQUENCE</scope>
    <source>
        <strain evidence="3">WAPHL_SAL-A00449</strain>
    </source>
</reference>
<evidence type="ECO:0000313" key="3">
    <source>
        <dbReference type="EMBL" id="ECC2889389.1"/>
    </source>
</evidence>
<feature type="domain" description="HTH cro/C1-type" evidence="2">
    <location>
        <begin position="11"/>
        <end position="65"/>
    </location>
</feature>
<dbReference type="PANTHER" id="PTHR46558:SF4">
    <property type="entry name" value="DNA-BIDING PHAGE PROTEIN"/>
    <property type="match status" value="1"/>
</dbReference>
<proteinExistence type="predicted"/>
<gene>
    <name evidence="3" type="ORF">JR37_16845</name>
</gene>
<dbReference type="InterPro" id="IPR001387">
    <property type="entry name" value="Cro/C1-type_HTH"/>
</dbReference>
<dbReference type="SUPFAM" id="SSF47413">
    <property type="entry name" value="lambda repressor-like DNA-binding domains"/>
    <property type="match status" value="1"/>
</dbReference>
<dbReference type="InterPro" id="IPR010982">
    <property type="entry name" value="Lambda_DNA-bd_dom_sf"/>
</dbReference>
<keyword evidence="1" id="KW-0238">DNA-binding</keyword>
<evidence type="ECO:0000256" key="1">
    <source>
        <dbReference type="ARBA" id="ARBA00023125"/>
    </source>
</evidence>
<dbReference type="SMART" id="SM00530">
    <property type="entry name" value="HTH_XRE"/>
    <property type="match status" value="1"/>
</dbReference>
<protein>
    <submittedName>
        <fullName evidence="3">XRE family transcriptional regulator</fullName>
    </submittedName>
</protein>
<sequence>MTNNDTIAKRIIEMRAERGMSQSELAAASEVAPAQISRYESGKNIPRANVLSKIAKALNVPYAYLAYGIMPDFSNSVKVNEDGVATLSLDLDLDEDTLEKAKAMARLKGMTLDEYIRWIVKFGLIGPH</sequence>
<dbReference type="CDD" id="cd00093">
    <property type="entry name" value="HTH_XRE"/>
    <property type="match status" value="1"/>
</dbReference>
<dbReference type="PANTHER" id="PTHR46558">
    <property type="entry name" value="TRACRIPTIONAL REGULATORY PROTEIN-RELATED-RELATED"/>
    <property type="match status" value="1"/>
</dbReference>
<dbReference type="Pfam" id="PF01381">
    <property type="entry name" value="HTH_3"/>
    <property type="match status" value="1"/>
</dbReference>
<dbReference type="AlphaFoldDB" id="A0A3V2TA34"/>
<dbReference type="EMBL" id="AAIBAZ010000009">
    <property type="protein sequence ID" value="ECC2889389.1"/>
    <property type="molecule type" value="Genomic_DNA"/>
</dbReference>
<evidence type="ECO:0000259" key="2">
    <source>
        <dbReference type="PROSITE" id="PS50943"/>
    </source>
</evidence>
<organism evidence="3">
    <name type="scientific">Salmonella enterica I</name>
    <dbReference type="NCBI Taxonomy" id="59201"/>
    <lineage>
        <taxon>Bacteria</taxon>
        <taxon>Pseudomonadati</taxon>
        <taxon>Pseudomonadota</taxon>
        <taxon>Gammaproteobacteria</taxon>
        <taxon>Enterobacterales</taxon>
        <taxon>Enterobacteriaceae</taxon>
        <taxon>Salmonella</taxon>
    </lineage>
</organism>
<comment type="caution">
    <text evidence="3">The sequence shown here is derived from an EMBL/GenBank/DDBJ whole genome shotgun (WGS) entry which is preliminary data.</text>
</comment>